<feature type="chain" id="PRO_5009262158" evidence="1">
    <location>
        <begin position="26"/>
        <end position="126"/>
    </location>
</feature>
<protein>
    <submittedName>
        <fullName evidence="2">Uncharacterized protein</fullName>
    </submittedName>
</protein>
<proteinExistence type="predicted"/>
<dbReference type="Proteomes" id="UP000198688">
    <property type="component" value="Chromosome I"/>
</dbReference>
<evidence type="ECO:0000313" key="3">
    <source>
        <dbReference type="Proteomes" id="UP000198688"/>
    </source>
</evidence>
<dbReference type="STRING" id="113562.SAMN04489716_1431"/>
<keyword evidence="1" id="KW-0732">Signal</keyword>
<name>A0A1H1UI15_9ACTN</name>
<evidence type="ECO:0000256" key="1">
    <source>
        <dbReference type="SAM" id="SignalP"/>
    </source>
</evidence>
<dbReference type="AlphaFoldDB" id="A0A1H1UI15"/>
<gene>
    <name evidence="2" type="ORF">SAMN04489716_1431</name>
</gene>
<sequence length="126" mass="13401">MKRALAISTAVATILLGAMPSAAQAARPKWSSSGVSGVEAKGQYSKSGSRVHIYGTLKDTGGDNKQVRLTVRFSGECCAHSITNKKGVGKSVKVDLTSTRAAHLHVKECKGGGLHIWTCSKWKKIY</sequence>
<organism evidence="2 3">
    <name type="scientific">Actinoplanes derwentensis</name>
    <dbReference type="NCBI Taxonomy" id="113562"/>
    <lineage>
        <taxon>Bacteria</taxon>
        <taxon>Bacillati</taxon>
        <taxon>Actinomycetota</taxon>
        <taxon>Actinomycetes</taxon>
        <taxon>Micromonosporales</taxon>
        <taxon>Micromonosporaceae</taxon>
        <taxon>Actinoplanes</taxon>
    </lineage>
</organism>
<feature type="signal peptide" evidence="1">
    <location>
        <begin position="1"/>
        <end position="25"/>
    </location>
</feature>
<evidence type="ECO:0000313" key="2">
    <source>
        <dbReference type="EMBL" id="SDS71499.1"/>
    </source>
</evidence>
<keyword evidence="3" id="KW-1185">Reference proteome</keyword>
<reference evidence="2 3" key="1">
    <citation type="submission" date="2016-10" db="EMBL/GenBank/DDBJ databases">
        <authorList>
            <person name="de Groot N.N."/>
        </authorList>
    </citation>
    <scope>NUCLEOTIDE SEQUENCE [LARGE SCALE GENOMIC DNA]</scope>
    <source>
        <strain evidence="2 3">DSM 43941</strain>
    </source>
</reference>
<accession>A0A1H1UI15</accession>
<dbReference type="EMBL" id="LT629758">
    <property type="protein sequence ID" value="SDS71499.1"/>
    <property type="molecule type" value="Genomic_DNA"/>
</dbReference>